<dbReference type="EMBL" id="JALJOV010000038">
    <property type="protein sequence ID" value="KAK9868236.1"/>
    <property type="molecule type" value="Genomic_DNA"/>
</dbReference>
<evidence type="ECO:0000313" key="1">
    <source>
        <dbReference type="EMBL" id="KAK9868236.1"/>
    </source>
</evidence>
<dbReference type="AlphaFoldDB" id="A0AAW1THX6"/>
<comment type="caution">
    <text evidence="1">The sequence shown here is derived from an EMBL/GenBank/DDBJ whole genome shotgun (WGS) entry which is preliminary data.</text>
</comment>
<proteinExistence type="predicted"/>
<keyword evidence="2" id="KW-1185">Reference proteome</keyword>
<organism evidence="1 2">
    <name type="scientific">Apatococcus fuscideae</name>
    <dbReference type="NCBI Taxonomy" id="2026836"/>
    <lineage>
        <taxon>Eukaryota</taxon>
        <taxon>Viridiplantae</taxon>
        <taxon>Chlorophyta</taxon>
        <taxon>core chlorophytes</taxon>
        <taxon>Trebouxiophyceae</taxon>
        <taxon>Chlorellales</taxon>
        <taxon>Chlorellaceae</taxon>
        <taxon>Apatococcus</taxon>
    </lineage>
</organism>
<name>A0AAW1THX6_9CHLO</name>
<accession>A0AAW1THX6</accession>
<dbReference type="Proteomes" id="UP001485043">
    <property type="component" value="Unassembled WGS sequence"/>
</dbReference>
<evidence type="ECO:0000313" key="2">
    <source>
        <dbReference type="Proteomes" id="UP001485043"/>
    </source>
</evidence>
<gene>
    <name evidence="1" type="ORF">WJX84_002486</name>
</gene>
<protein>
    <submittedName>
        <fullName evidence="1">Uncharacterized protein</fullName>
    </submittedName>
</protein>
<sequence length="73" mass="8065">MLFAGKHIHGADSQFGRLCEPLKEPHYPKHGSQEGGVVHGRVTAEEALQFMEMLRTHYSGLDLPAVDPPDPET</sequence>
<reference evidence="1 2" key="1">
    <citation type="journal article" date="2024" name="Nat. Commun.">
        <title>Phylogenomics reveals the evolutionary origins of lichenization in chlorophyte algae.</title>
        <authorList>
            <person name="Puginier C."/>
            <person name="Libourel C."/>
            <person name="Otte J."/>
            <person name="Skaloud P."/>
            <person name="Haon M."/>
            <person name="Grisel S."/>
            <person name="Petersen M."/>
            <person name="Berrin J.G."/>
            <person name="Delaux P.M."/>
            <person name="Dal Grande F."/>
            <person name="Keller J."/>
        </authorList>
    </citation>
    <scope>NUCLEOTIDE SEQUENCE [LARGE SCALE GENOMIC DNA]</scope>
    <source>
        <strain evidence="1 2">SAG 2523</strain>
    </source>
</reference>